<evidence type="ECO:0000259" key="10">
    <source>
        <dbReference type="Pfam" id="PF21305"/>
    </source>
</evidence>
<dbReference type="PATRIC" id="fig|1298851.3.peg.1710"/>
<feature type="domain" description="Type II/III secretion system secretin-like" evidence="8">
    <location>
        <begin position="414"/>
        <end position="576"/>
    </location>
</feature>
<dbReference type="KEGG" id="ttk:TST_1632"/>
<dbReference type="Pfam" id="PF00263">
    <property type="entry name" value="Secretin"/>
    <property type="match status" value="1"/>
</dbReference>
<dbReference type="Proteomes" id="UP000063234">
    <property type="component" value="Chromosome"/>
</dbReference>
<dbReference type="AlphaFoldDB" id="A0A0S3QVR1"/>
<evidence type="ECO:0000256" key="5">
    <source>
        <dbReference type="RuleBase" id="RU004003"/>
    </source>
</evidence>
<evidence type="ECO:0000256" key="1">
    <source>
        <dbReference type="ARBA" id="ARBA00004370"/>
    </source>
</evidence>
<keyword evidence="12" id="KW-1185">Reference proteome</keyword>
<keyword evidence="2" id="KW-0812">Transmembrane</keyword>
<keyword evidence="4" id="KW-0472">Membrane</keyword>
<proteinExistence type="inferred from homology"/>
<evidence type="ECO:0000313" key="12">
    <source>
        <dbReference type="Proteomes" id="UP000063234"/>
    </source>
</evidence>
<dbReference type="GO" id="GO:0009279">
    <property type="term" value="C:cell outer membrane"/>
    <property type="evidence" value="ECO:0007669"/>
    <property type="project" value="UniProtKB-SubCell"/>
</dbReference>
<reference evidence="12" key="1">
    <citation type="journal article" date="2018" name="Science">
        <title>A primordial and reversible TCA cycle in a facultatively chemolithoautotrophic thermophile.</title>
        <authorList>
            <person name="Nunoura T."/>
            <person name="Chikaraishi Y."/>
            <person name="Izaki R."/>
            <person name="Suwa T."/>
            <person name="Sato T."/>
            <person name="Harada T."/>
            <person name="Mori K."/>
            <person name="Kato Y."/>
            <person name="Miyazaki M."/>
            <person name="Shimamura S."/>
            <person name="Yanagawa K."/>
            <person name="Shuto A."/>
            <person name="Ohkouchi N."/>
            <person name="Fujita N."/>
            <person name="Takaki Y."/>
            <person name="Atomi H."/>
            <person name="Takai K."/>
        </authorList>
    </citation>
    <scope>NUCLEOTIDE SEQUENCE [LARGE SCALE GENOMIC DNA]</scope>
    <source>
        <strain evidence="12">DSM 17441 / JCM 13301 / NBRC 103674 / ABI70S6</strain>
    </source>
</reference>
<dbReference type="InterPro" id="IPR050810">
    <property type="entry name" value="Bact_Secretion_Sys_Channel"/>
</dbReference>
<evidence type="ECO:0000256" key="7">
    <source>
        <dbReference type="SAM" id="SignalP"/>
    </source>
</evidence>
<feature type="domain" description="GspD-like N0" evidence="10">
    <location>
        <begin position="28"/>
        <end position="97"/>
    </location>
</feature>
<evidence type="ECO:0000259" key="8">
    <source>
        <dbReference type="Pfam" id="PF00263"/>
    </source>
</evidence>
<keyword evidence="3 7" id="KW-0732">Signal</keyword>
<dbReference type="OrthoDB" id="9779724at2"/>
<evidence type="ECO:0000256" key="2">
    <source>
        <dbReference type="ARBA" id="ARBA00022692"/>
    </source>
</evidence>
<dbReference type="Pfam" id="PF21305">
    <property type="entry name" value="type_II_gspD_N0"/>
    <property type="match status" value="1"/>
</dbReference>
<dbReference type="InterPro" id="IPR049371">
    <property type="entry name" value="GspD-like_N0"/>
</dbReference>
<keyword evidence="6" id="KW-0813">Transport</keyword>
<evidence type="ECO:0000256" key="6">
    <source>
        <dbReference type="RuleBase" id="RU004004"/>
    </source>
</evidence>
<evidence type="ECO:0000256" key="4">
    <source>
        <dbReference type="ARBA" id="ARBA00023136"/>
    </source>
</evidence>
<sequence>MSCRKRLLIGALAILLLHSFALAKINVKLVDVSLEDFIKVIAVRTSTNIVYSKRDIPSSVKINLYTPEGLTEEELFNIFQSILKANGLVALRKGNSIVILKAVEVRRLTSDVWPKGLSHSLVTSVIKLNNVNAYEAIKPVKHLLSNIGRVDVVKAMNALVVTDVKEVVGKVRNFLRQIDVAETMEFKTYHLDDVDSNQVASELKSFFTELARKRPGFEVPVVVAESTTNSLMVAAKKEDMGYVDEVVRDVVERAKRVGAQKVIYLKNAVAKNVYKVVADLVAKDKSLRGVSVAFDEPTNSIILTGKQALFSKVEKLIQKLDVTRKQVYIEALVIETTVSKLQEFGVEWSAFAKASGGVGYVGTTTSGNLGAIQGSILGKGEFTALPGGFTLGVLGDTITYNGIKFATLGALLNALKTDSGINIVSNPKIVTLDNQQATIFVGENRPYLISEKYDINGNPIYSYTYKDVGVKLNIWPHISGEKILLDVELEVNKVSEEVARGRTVAPVTLTRKTKTQIALDNGQKILISGLIEDDTGHTKKGVPILSSIPLLGALFRYESNSHSKTNLSIFLTVNMVQEPAKVSKVQ</sequence>
<organism evidence="11 12">
    <name type="scientific">Thermosulfidibacter takaii (strain DSM 17441 / JCM 13301 / NBRC 103674 / ABI70S6)</name>
    <dbReference type="NCBI Taxonomy" id="1298851"/>
    <lineage>
        <taxon>Bacteria</taxon>
        <taxon>Pseudomonadati</taxon>
        <taxon>Thermosulfidibacterota</taxon>
        <taxon>Thermosulfidibacteria</taxon>
        <taxon>Thermosulfidibacterales</taxon>
        <taxon>Thermosulfidibacteraceae</taxon>
    </lineage>
</organism>
<feature type="domain" description="NolW-like" evidence="9">
    <location>
        <begin position="261"/>
        <end position="326"/>
    </location>
</feature>
<dbReference type="PANTHER" id="PTHR30332:SF24">
    <property type="entry name" value="SECRETIN GSPD-RELATED"/>
    <property type="match status" value="1"/>
</dbReference>
<dbReference type="RefSeq" id="WP_068550580.1">
    <property type="nucleotide sequence ID" value="NZ_AP013035.1"/>
</dbReference>
<dbReference type="STRING" id="1298851.TST_1632"/>
<dbReference type="PRINTS" id="PR00811">
    <property type="entry name" value="BCTERIALGSPD"/>
</dbReference>
<accession>A0A0S3QVR1</accession>
<dbReference type="InterPro" id="IPR001775">
    <property type="entry name" value="GspD/PilQ"/>
</dbReference>
<feature type="domain" description="NolW-like" evidence="9">
    <location>
        <begin position="123"/>
        <end position="182"/>
    </location>
</feature>
<dbReference type="GO" id="GO:0015627">
    <property type="term" value="C:type II protein secretion system complex"/>
    <property type="evidence" value="ECO:0007669"/>
    <property type="project" value="TreeGrafter"/>
</dbReference>
<feature type="signal peptide" evidence="7">
    <location>
        <begin position="1"/>
        <end position="23"/>
    </location>
</feature>
<dbReference type="Pfam" id="PF03958">
    <property type="entry name" value="Secretin_N"/>
    <property type="match status" value="2"/>
</dbReference>
<dbReference type="InterPro" id="IPR038591">
    <property type="entry name" value="NolW-like_sf"/>
</dbReference>
<protein>
    <submittedName>
        <fullName evidence="11">General secretion pathway protein D</fullName>
    </submittedName>
</protein>
<gene>
    <name evidence="11" type="primary">gspD</name>
    <name evidence="11" type="ORF">TST_1632</name>
</gene>
<evidence type="ECO:0000256" key="3">
    <source>
        <dbReference type="ARBA" id="ARBA00022729"/>
    </source>
</evidence>
<comment type="subcellular location">
    <subcellularLocation>
        <location evidence="6">Cell outer membrane</location>
    </subcellularLocation>
    <subcellularLocation>
        <location evidence="1">Membrane</location>
    </subcellularLocation>
</comment>
<dbReference type="InterPro" id="IPR005644">
    <property type="entry name" value="NolW-like"/>
</dbReference>
<dbReference type="GO" id="GO:0009306">
    <property type="term" value="P:protein secretion"/>
    <property type="evidence" value="ECO:0007669"/>
    <property type="project" value="InterPro"/>
</dbReference>
<dbReference type="Gene3D" id="3.30.1370.120">
    <property type="match status" value="3"/>
</dbReference>
<feature type="chain" id="PRO_5006616433" evidence="7">
    <location>
        <begin position="24"/>
        <end position="586"/>
    </location>
</feature>
<dbReference type="PANTHER" id="PTHR30332">
    <property type="entry name" value="PROBABLE GENERAL SECRETION PATHWAY PROTEIN D"/>
    <property type="match status" value="1"/>
</dbReference>
<comment type="similarity">
    <text evidence="5">Belongs to the bacterial secretin family.</text>
</comment>
<evidence type="ECO:0000313" key="11">
    <source>
        <dbReference type="EMBL" id="BAT72416.1"/>
    </source>
</evidence>
<dbReference type="InterPro" id="IPR004846">
    <property type="entry name" value="T2SS/T3SS_dom"/>
</dbReference>
<evidence type="ECO:0000259" key="9">
    <source>
        <dbReference type="Pfam" id="PF03958"/>
    </source>
</evidence>
<dbReference type="EMBL" id="AP013035">
    <property type="protein sequence ID" value="BAT72416.1"/>
    <property type="molecule type" value="Genomic_DNA"/>
</dbReference>
<name>A0A0S3QVR1_THET7</name>